<dbReference type="Gene3D" id="1.10.620.20">
    <property type="entry name" value="Ribonucleotide Reductase, subunit A"/>
    <property type="match status" value="1"/>
</dbReference>
<dbReference type="HOGENOM" id="CLU_209487_0_0_2"/>
<dbReference type="Pfam" id="PF24273">
    <property type="entry name" value="TRASH_HVO_1752_C"/>
    <property type="match status" value="1"/>
</dbReference>
<dbReference type="AlphaFoldDB" id="A8M9B0"/>
<evidence type="ECO:0000313" key="3">
    <source>
        <dbReference type="Proteomes" id="UP000001137"/>
    </source>
</evidence>
<evidence type="ECO:0000259" key="1">
    <source>
        <dbReference type="SMART" id="SM00746"/>
    </source>
</evidence>
<sequence length="55" mass="6300">MRLRNNTSTQGGLRCENCGMPITLERAYVRVINGERHYFCCEHCANAFEQRHGGV</sequence>
<proteinExistence type="predicted"/>
<dbReference type="STRING" id="397948.Cmaq_1505"/>
<evidence type="ECO:0000313" key="2">
    <source>
        <dbReference type="EMBL" id="ABW02329.1"/>
    </source>
</evidence>
<name>A8M9B0_CALMQ</name>
<feature type="domain" description="TRASH" evidence="1">
    <location>
        <begin position="15"/>
        <end position="52"/>
    </location>
</feature>
<dbReference type="KEGG" id="cma:Cmaq_1505"/>
<dbReference type="InterPro" id="IPR011017">
    <property type="entry name" value="TRASH_dom"/>
</dbReference>
<dbReference type="GO" id="GO:0016491">
    <property type="term" value="F:oxidoreductase activity"/>
    <property type="evidence" value="ECO:0007669"/>
    <property type="project" value="InterPro"/>
</dbReference>
<reference evidence="2 3" key="1">
    <citation type="submission" date="2007-10" db="EMBL/GenBank/DDBJ databases">
        <title>Complete sequence of Caldivirga maquilingensis IC-167.</title>
        <authorList>
            <consortium name="US DOE Joint Genome Institute"/>
            <person name="Copeland A."/>
            <person name="Lucas S."/>
            <person name="Lapidus A."/>
            <person name="Barry K."/>
            <person name="Glavina del Rio T."/>
            <person name="Dalin E."/>
            <person name="Tice H."/>
            <person name="Pitluck S."/>
            <person name="Saunders E."/>
            <person name="Brettin T."/>
            <person name="Bruce D."/>
            <person name="Detter J.C."/>
            <person name="Han C."/>
            <person name="Schmutz J."/>
            <person name="Larimer F."/>
            <person name="Land M."/>
            <person name="Hauser L."/>
            <person name="Kyrpides N."/>
            <person name="Ivanova N."/>
            <person name="Biddle J.F."/>
            <person name="Zhang Z."/>
            <person name="Fitz-Gibbon S.T."/>
            <person name="Lowe T.M."/>
            <person name="Saltikov C."/>
            <person name="House C.H."/>
            <person name="Richardson P."/>
        </authorList>
    </citation>
    <scope>NUCLEOTIDE SEQUENCE [LARGE SCALE GENOMIC DNA]</scope>
    <source>
        <strain evidence="3">ATCC 700844 / DSM 13496 / JCM 10307 / IC-167</strain>
    </source>
</reference>
<dbReference type="GeneID" id="5709183"/>
<dbReference type="SMART" id="SM00746">
    <property type="entry name" value="TRASH"/>
    <property type="match status" value="1"/>
</dbReference>
<accession>A8M9B0</accession>
<gene>
    <name evidence="2" type="ordered locus">Cmaq_1505</name>
</gene>
<organism evidence="2 3">
    <name type="scientific">Caldivirga maquilingensis (strain ATCC 700844 / DSM 13496 / JCM 10307 / IC-167)</name>
    <dbReference type="NCBI Taxonomy" id="397948"/>
    <lineage>
        <taxon>Archaea</taxon>
        <taxon>Thermoproteota</taxon>
        <taxon>Thermoprotei</taxon>
        <taxon>Thermoproteales</taxon>
        <taxon>Thermoproteaceae</taxon>
        <taxon>Caldivirga</taxon>
    </lineage>
</organism>
<keyword evidence="3" id="KW-1185">Reference proteome</keyword>
<dbReference type="EMBL" id="CP000852">
    <property type="protein sequence ID" value="ABW02329.1"/>
    <property type="molecule type" value="Genomic_DNA"/>
</dbReference>
<dbReference type="InterPro" id="IPR012348">
    <property type="entry name" value="RNR-like"/>
</dbReference>
<dbReference type="Proteomes" id="UP000001137">
    <property type="component" value="Chromosome"/>
</dbReference>
<dbReference type="eggNOG" id="arCOG08078">
    <property type="taxonomic scope" value="Archaea"/>
</dbReference>
<dbReference type="InterPro" id="IPR056526">
    <property type="entry name" value="TRASH_HVO_1752"/>
</dbReference>
<dbReference type="OrthoDB" id="23501at2157"/>
<protein>
    <submittedName>
        <fullName evidence="2">TRASH domain protein</fullName>
    </submittedName>
</protein>
<dbReference type="RefSeq" id="WP_012186548.1">
    <property type="nucleotide sequence ID" value="NC_009954.1"/>
</dbReference>